<comment type="caution">
    <text evidence="1">The sequence shown here is derived from an EMBL/GenBank/DDBJ whole genome shotgun (WGS) entry which is preliminary data.</text>
</comment>
<protein>
    <recommendedName>
        <fullName evidence="3">DUF1853 domain-containing protein</fullName>
    </recommendedName>
</protein>
<name>A0ABU1UV76_9GAMM</name>
<evidence type="ECO:0000313" key="2">
    <source>
        <dbReference type="Proteomes" id="UP001253595"/>
    </source>
</evidence>
<evidence type="ECO:0008006" key="3">
    <source>
        <dbReference type="Google" id="ProtNLM"/>
    </source>
</evidence>
<proteinExistence type="predicted"/>
<reference evidence="1 2" key="1">
    <citation type="submission" date="2023-07" db="EMBL/GenBank/DDBJ databases">
        <title>Sorghum-associated microbial communities from plants grown in Nebraska, USA.</title>
        <authorList>
            <person name="Schachtman D."/>
        </authorList>
    </citation>
    <scope>NUCLEOTIDE SEQUENCE [LARGE SCALE GENOMIC DNA]</scope>
    <source>
        <strain evidence="1 2">BE190</strain>
    </source>
</reference>
<evidence type="ECO:0000313" key="1">
    <source>
        <dbReference type="EMBL" id="MDR7089061.1"/>
    </source>
</evidence>
<dbReference type="RefSeq" id="WP_310069650.1">
    <property type="nucleotide sequence ID" value="NZ_JAVDVX010000002.1"/>
</dbReference>
<dbReference type="InterPro" id="IPR015003">
    <property type="entry name" value="DUF1853"/>
</dbReference>
<accession>A0ABU1UV76</accession>
<sequence length="320" mass="37766">MPETKNESFNQRVHKLQHQAVRDLAWCCFSAPMMQELPESGAAMLLIGNDRLWPWLIALDQQPNELIEQIAKVKSTRLGIYYETLWRFYFSQQSDWELLNHNLQIERKGITLGAFDFLCRRGNEYWHIETAVKFYLCNTSNPDEARDWHHWIGPASHDRLDLKLSHLHKHQLPLHRTAEARTQLQTLYPEATEWKTGLCLQGYLFSPVPTKYSPAFSNENHGHGYWWHLQDFLQYLPEHADMQWIIFERKRWLSPAHVNDKNELVQGVELIKQLQRQIGEMKKPLLLAALKKADCTDNFWSEAWRGFVVPDNWPQPQSIA</sequence>
<gene>
    <name evidence="1" type="ORF">J2X05_001067</name>
</gene>
<keyword evidence="2" id="KW-1185">Reference proteome</keyword>
<dbReference type="EMBL" id="JAVDVX010000002">
    <property type="protein sequence ID" value="MDR7089061.1"/>
    <property type="molecule type" value="Genomic_DNA"/>
</dbReference>
<organism evidence="1 2">
    <name type="scientific">Cellvibrio fibrivorans</name>
    <dbReference type="NCBI Taxonomy" id="126350"/>
    <lineage>
        <taxon>Bacteria</taxon>
        <taxon>Pseudomonadati</taxon>
        <taxon>Pseudomonadota</taxon>
        <taxon>Gammaproteobacteria</taxon>
        <taxon>Cellvibrionales</taxon>
        <taxon>Cellvibrionaceae</taxon>
        <taxon>Cellvibrio</taxon>
    </lineage>
</organism>
<dbReference type="Pfam" id="PF08907">
    <property type="entry name" value="DUF1853"/>
    <property type="match status" value="1"/>
</dbReference>
<dbReference type="Proteomes" id="UP001253595">
    <property type="component" value="Unassembled WGS sequence"/>
</dbReference>